<feature type="transmembrane region" description="Helical" evidence="1">
    <location>
        <begin position="115"/>
        <end position="145"/>
    </location>
</feature>
<comment type="caution">
    <text evidence="2">The sequence shown here is derived from an EMBL/GenBank/DDBJ whole genome shotgun (WGS) entry which is preliminary data.</text>
</comment>
<evidence type="ECO:0000313" key="3">
    <source>
        <dbReference type="Proteomes" id="UP000445000"/>
    </source>
</evidence>
<dbReference type="EMBL" id="BLJN01000009">
    <property type="protein sequence ID" value="GFE84439.1"/>
    <property type="molecule type" value="Genomic_DNA"/>
</dbReference>
<comment type="function">
    <text evidence="1">Involved in the import of queuosine (Q) precursors, required for Q precursor salvage.</text>
</comment>
<proteinExistence type="inferred from homology"/>
<keyword evidence="1" id="KW-0812">Transmembrane</keyword>
<accession>A0A829YMQ2</accession>
<feature type="transmembrane region" description="Helical" evidence="1">
    <location>
        <begin position="199"/>
        <end position="223"/>
    </location>
</feature>
<gene>
    <name evidence="2" type="ORF">GCM10011487_64390</name>
</gene>
<feature type="transmembrane region" description="Helical" evidence="1">
    <location>
        <begin position="243"/>
        <end position="264"/>
    </location>
</feature>
<keyword evidence="1" id="KW-1133">Transmembrane helix</keyword>
<reference evidence="3" key="1">
    <citation type="submission" date="2020-01" db="EMBL/GenBank/DDBJ databases">
        <title>'Steroidobacter agaridevorans' sp. nov., agar-degrading bacteria isolated from rhizosphere soils.</title>
        <authorList>
            <person name="Ikenaga M."/>
            <person name="Kataoka M."/>
            <person name="Murouchi A."/>
            <person name="Katsuragi S."/>
            <person name="Sakai M."/>
        </authorList>
    </citation>
    <scope>NUCLEOTIDE SEQUENCE [LARGE SCALE GENOMIC DNA]</scope>
    <source>
        <strain evidence="3">YU21-B</strain>
    </source>
</reference>
<dbReference type="InterPro" id="IPR003744">
    <property type="entry name" value="YhhQ"/>
</dbReference>
<feature type="transmembrane region" description="Helical" evidence="1">
    <location>
        <begin position="165"/>
        <end position="187"/>
    </location>
</feature>
<dbReference type="PANTHER" id="PTHR34300">
    <property type="entry name" value="QUEUOSINE PRECURSOR TRANSPORTER-RELATED"/>
    <property type="match status" value="1"/>
</dbReference>
<dbReference type="Pfam" id="PF02592">
    <property type="entry name" value="Vut_1"/>
    <property type="match status" value="1"/>
</dbReference>
<feature type="transmembrane region" description="Helical" evidence="1">
    <location>
        <begin position="83"/>
        <end position="103"/>
    </location>
</feature>
<sequence length="284" mass="30839">MVSSPDSARLPAVGPGSQALGLAATAAIGHPIENRAAKLFIVLAAFLVCNAVIAEFVGVKIFALEPTLGLEPLNWNLFGQSGSLSFTSGVLLWPFVFLMTDIINEYFGTRGVRFISWLTVVLIVYGFLAAYMAISLTPAGFWVAVNSERGVPDMQAAFSNIFGQGMWTIAGSVTAFLVGQLIDVAVFHRIRMLTGERWIWLRATGSTAVSQLVDSFVVLYIAFVIGPQKWPMSLFLAVASVNYAYKLLMAFLLIPLIYVTRLLIRAYLGTATSEQLQETARVSG</sequence>
<dbReference type="Proteomes" id="UP000445000">
    <property type="component" value="Unassembled WGS sequence"/>
</dbReference>
<keyword evidence="1" id="KW-1003">Cell membrane</keyword>
<dbReference type="AlphaFoldDB" id="A0A829YMQ2"/>
<dbReference type="HAMAP" id="MF_02088">
    <property type="entry name" value="Q_prec_transport"/>
    <property type="match status" value="1"/>
</dbReference>
<dbReference type="GO" id="GO:0022857">
    <property type="term" value="F:transmembrane transporter activity"/>
    <property type="evidence" value="ECO:0007669"/>
    <property type="project" value="UniProtKB-UniRule"/>
</dbReference>
<dbReference type="NCBIfam" id="TIGR00697">
    <property type="entry name" value="queuosine precursor transporter"/>
    <property type="match status" value="1"/>
</dbReference>
<organism evidence="2 3">
    <name type="scientific">Steroidobacter agaridevorans</name>
    <dbReference type="NCBI Taxonomy" id="2695856"/>
    <lineage>
        <taxon>Bacteria</taxon>
        <taxon>Pseudomonadati</taxon>
        <taxon>Pseudomonadota</taxon>
        <taxon>Gammaproteobacteria</taxon>
        <taxon>Steroidobacterales</taxon>
        <taxon>Steroidobacteraceae</taxon>
        <taxon>Steroidobacter</taxon>
    </lineage>
</organism>
<keyword evidence="1" id="KW-0813">Transport</keyword>
<evidence type="ECO:0000313" key="2">
    <source>
        <dbReference type="EMBL" id="GFE84439.1"/>
    </source>
</evidence>
<comment type="similarity">
    <text evidence="1">Belongs to the vitamin uptake transporter (VUT/ECF) (TC 2.A.88) family. Q precursor transporter subfamily.</text>
</comment>
<dbReference type="PANTHER" id="PTHR34300:SF2">
    <property type="entry name" value="QUEUOSINE PRECURSOR TRANSPORTER-RELATED"/>
    <property type="match status" value="1"/>
</dbReference>
<evidence type="ECO:0000256" key="1">
    <source>
        <dbReference type="HAMAP-Rule" id="MF_02088"/>
    </source>
</evidence>
<feature type="transmembrane region" description="Helical" evidence="1">
    <location>
        <begin position="39"/>
        <end position="63"/>
    </location>
</feature>
<protein>
    <recommendedName>
        <fullName evidence="1">Probable queuosine precursor transporter</fullName>
        <shortName evidence="1">Q precursor transporter</shortName>
    </recommendedName>
</protein>
<keyword evidence="1" id="KW-0997">Cell inner membrane</keyword>
<comment type="subcellular location">
    <subcellularLocation>
        <location evidence="1">Cell inner membrane</location>
        <topology evidence="1">Multi-pass membrane protein</topology>
    </subcellularLocation>
</comment>
<keyword evidence="1" id="KW-0472">Membrane</keyword>
<name>A0A829YMQ2_9GAMM</name>
<keyword evidence="3" id="KW-1185">Reference proteome</keyword>
<dbReference type="GO" id="GO:0005886">
    <property type="term" value="C:plasma membrane"/>
    <property type="evidence" value="ECO:0007669"/>
    <property type="project" value="UniProtKB-SubCell"/>
</dbReference>